<sequence length="120" mass="13773">MISSKRKFSSLNSLFLIQALDINNDCLESDLDLNLRYPLDPPEVINCLELCSRSALFIFRGHLYRQEEGIAMGSPVYPIVANLFMHSLETSAIAKSVYSPKLWLRYVDDIFIINKNNIFL</sequence>
<dbReference type="Proteomes" id="UP000277204">
    <property type="component" value="Unassembled WGS sequence"/>
</dbReference>
<evidence type="ECO:0000313" key="2">
    <source>
        <dbReference type="Proteomes" id="UP000277204"/>
    </source>
</evidence>
<protein>
    <submittedName>
        <fullName evidence="1">Uncharacterized protein</fullName>
    </submittedName>
</protein>
<gene>
    <name evidence="1" type="ORF">SMRZ_LOCUS7074</name>
</gene>
<dbReference type="PROSITE" id="PS50878">
    <property type="entry name" value="RT_POL"/>
    <property type="match status" value="1"/>
</dbReference>
<dbReference type="PANTHER" id="PTHR21301">
    <property type="entry name" value="REVERSE TRANSCRIPTASE"/>
    <property type="match status" value="1"/>
</dbReference>
<dbReference type="PANTHER" id="PTHR21301:SF10">
    <property type="entry name" value="REVERSE TRANSCRIPTASE DOMAIN-CONTAINING PROTEIN"/>
    <property type="match status" value="1"/>
</dbReference>
<accession>A0A183LTE9</accession>
<reference evidence="1 2" key="1">
    <citation type="submission" date="2018-11" db="EMBL/GenBank/DDBJ databases">
        <authorList>
            <consortium name="Pathogen Informatics"/>
        </authorList>
    </citation>
    <scope>NUCLEOTIDE SEQUENCE [LARGE SCALE GENOMIC DNA]</scope>
    <source>
        <strain evidence="1 2">Zambia</strain>
    </source>
</reference>
<proteinExistence type="predicted"/>
<dbReference type="InterPro" id="IPR000477">
    <property type="entry name" value="RT_dom"/>
</dbReference>
<name>A0A183LTE9_9TREM</name>
<evidence type="ECO:0000313" key="1">
    <source>
        <dbReference type="EMBL" id="VDO74593.1"/>
    </source>
</evidence>
<dbReference type="AlphaFoldDB" id="A0A183LTE9"/>
<keyword evidence="2" id="KW-1185">Reference proteome</keyword>
<dbReference type="EMBL" id="UZAI01002781">
    <property type="protein sequence ID" value="VDO74593.1"/>
    <property type="molecule type" value="Genomic_DNA"/>
</dbReference>
<dbReference type="STRING" id="48269.A0A183LTE9"/>
<organism evidence="1 2">
    <name type="scientific">Schistosoma margrebowiei</name>
    <dbReference type="NCBI Taxonomy" id="48269"/>
    <lineage>
        <taxon>Eukaryota</taxon>
        <taxon>Metazoa</taxon>
        <taxon>Spiralia</taxon>
        <taxon>Lophotrochozoa</taxon>
        <taxon>Platyhelminthes</taxon>
        <taxon>Trematoda</taxon>
        <taxon>Digenea</taxon>
        <taxon>Strigeidida</taxon>
        <taxon>Schistosomatoidea</taxon>
        <taxon>Schistosomatidae</taxon>
        <taxon>Schistosoma</taxon>
    </lineage>
</organism>